<protein>
    <submittedName>
        <fullName evidence="2">Uncharacterized protein</fullName>
    </submittedName>
</protein>
<dbReference type="Gene3D" id="3.40.50.620">
    <property type="entry name" value="HUPs"/>
    <property type="match status" value="1"/>
</dbReference>
<sequence>VINMCKYAARKADLIIAPVWLHGINDRDIEHIIEFALSLNKKQSTPLIGIQNFLEYKYGKRPIKQESWQEFYSWFHKLEQKYKTKLILSRKDFNIKKGKEIISLLNRYRKTKPYPQDWQPISPLCPVCRNIADNKALKVDIKNWQVRLRCSKCGKESKTSLENAKLDWKLEWAALWHVFNVAVEPYGKDHAAAGGSRDVCKKLIAVLKKTP</sequence>
<dbReference type="GO" id="GO:0005737">
    <property type="term" value="C:cytoplasm"/>
    <property type="evidence" value="ECO:0007669"/>
    <property type="project" value="InterPro"/>
</dbReference>
<dbReference type="AlphaFoldDB" id="X1QZF3"/>
<dbReference type="InterPro" id="IPR014729">
    <property type="entry name" value="Rossmann-like_a/b/a_fold"/>
</dbReference>
<name>X1QZF3_9ZZZZ</name>
<feature type="non-terminal residue" evidence="2">
    <location>
        <position position="211"/>
    </location>
</feature>
<gene>
    <name evidence="2" type="ORF">S06H3_58632</name>
</gene>
<dbReference type="GO" id="GO:0005524">
    <property type="term" value="F:ATP binding"/>
    <property type="evidence" value="ECO:0007669"/>
    <property type="project" value="InterPro"/>
</dbReference>
<dbReference type="InterPro" id="IPR002904">
    <property type="entry name" value="Lys-tRNA-ligase"/>
</dbReference>
<organism evidence="2">
    <name type="scientific">marine sediment metagenome</name>
    <dbReference type="NCBI Taxonomy" id="412755"/>
    <lineage>
        <taxon>unclassified sequences</taxon>
        <taxon>metagenomes</taxon>
        <taxon>ecological metagenomes</taxon>
    </lineage>
</organism>
<comment type="caution">
    <text evidence="2">The sequence shown here is derived from an EMBL/GenBank/DDBJ whole genome shotgun (WGS) entry which is preliminary data.</text>
</comment>
<dbReference type="GO" id="GO:0006430">
    <property type="term" value="P:lysyl-tRNA aminoacylation"/>
    <property type="evidence" value="ECO:0007669"/>
    <property type="project" value="InterPro"/>
</dbReference>
<evidence type="ECO:0000256" key="1">
    <source>
        <dbReference type="ARBA" id="ARBA00022490"/>
    </source>
</evidence>
<dbReference type="PANTHER" id="PTHR37940">
    <property type="entry name" value="LYSINE--TRNA LIGASE"/>
    <property type="match status" value="1"/>
</dbReference>
<dbReference type="EMBL" id="BARV01037982">
    <property type="protein sequence ID" value="GAI56235.1"/>
    <property type="molecule type" value="Genomic_DNA"/>
</dbReference>
<accession>X1QZF3</accession>
<evidence type="ECO:0000313" key="2">
    <source>
        <dbReference type="EMBL" id="GAI56235.1"/>
    </source>
</evidence>
<proteinExistence type="predicted"/>
<dbReference type="PANTHER" id="PTHR37940:SF1">
    <property type="entry name" value="LYSINE--TRNA LIGASE"/>
    <property type="match status" value="1"/>
</dbReference>
<dbReference type="GO" id="GO:0004824">
    <property type="term" value="F:lysine-tRNA ligase activity"/>
    <property type="evidence" value="ECO:0007669"/>
    <property type="project" value="InterPro"/>
</dbReference>
<dbReference type="Pfam" id="PF01921">
    <property type="entry name" value="tRNA-synt_1f"/>
    <property type="match status" value="1"/>
</dbReference>
<feature type="non-terminal residue" evidence="2">
    <location>
        <position position="1"/>
    </location>
</feature>
<keyword evidence="1" id="KW-0963">Cytoplasm</keyword>
<reference evidence="2" key="1">
    <citation type="journal article" date="2014" name="Front. Microbiol.">
        <title>High frequency of phylogenetically diverse reductive dehalogenase-homologous genes in deep subseafloor sedimentary metagenomes.</title>
        <authorList>
            <person name="Kawai M."/>
            <person name="Futagami T."/>
            <person name="Toyoda A."/>
            <person name="Takaki Y."/>
            <person name="Nishi S."/>
            <person name="Hori S."/>
            <person name="Arai W."/>
            <person name="Tsubouchi T."/>
            <person name="Morono Y."/>
            <person name="Uchiyama I."/>
            <person name="Ito T."/>
            <person name="Fujiyama A."/>
            <person name="Inagaki F."/>
            <person name="Takami H."/>
        </authorList>
    </citation>
    <scope>NUCLEOTIDE SEQUENCE</scope>
    <source>
        <strain evidence="2">Expedition CK06-06</strain>
    </source>
</reference>